<evidence type="ECO:0000313" key="4">
    <source>
        <dbReference type="EMBL" id="RJF69951.1"/>
    </source>
</evidence>
<dbReference type="InterPro" id="IPR001633">
    <property type="entry name" value="EAL_dom"/>
</dbReference>
<dbReference type="GO" id="GO:0071111">
    <property type="term" value="F:cyclic-guanylate-specific phosphodiesterase activity"/>
    <property type="evidence" value="ECO:0007669"/>
    <property type="project" value="InterPro"/>
</dbReference>
<keyword evidence="1" id="KW-0812">Transmembrane</keyword>
<dbReference type="PROSITE" id="PS50883">
    <property type="entry name" value="EAL"/>
    <property type="match status" value="1"/>
</dbReference>
<organism evidence="4 5">
    <name type="scientific">Rhodopseudomonas palustris</name>
    <dbReference type="NCBI Taxonomy" id="1076"/>
    <lineage>
        <taxon>Bacteria</taxon>
        <taxon>Pseudomonadati</taxon>
        <taxon>Pseudomonadota</taxon>
        <taxon>Alphaproteobacteria</taxon>
        <taxon>Hyphomicrobiales</taxon>
        <taxon>Nitrobacteraceae</taxon>
        <taxon>Rhodopseudomonas</taxon>
    </lineage>
</organism>
<dbReference type="Pfam" id="PF00563">
    <property type="entry name" value="EAL"/>
    <property type="match status" value="1"/>
</dbReference>
<evidence type="ECO:0000259" key="3">
    <source>
        <dbReference type="PROSITE" id="PS50887"/>
    </source>
</evidence>
<gene>
    <name evidence="4" type="ORF">D4Q52_18655</name>
</gene>
<evidence type="ECO:0000313" key="5">
    <source>
        <dbReference type="Proteomes" id="UP000285523"/>
    </source>
</evidence>
<protein>
    <submittedName>
        <fullName evidence="4">GGDEF domain-containing protein</fullName>
    </submittedName>
</protein>
<dbReference type="AlphaFoldDB" id="A0A418V1Z5"/>
<name>A0A418V1Z5_RHOPL</name>
<dbReference type="InterPro" id="IPR035919">
    <property type="entry name" value="EAL_sf"/>
</dbReference>
<dbReference type="InterPro" id="IPR029787">
    <property type="entry name" value="Nucleotide_cyclase"/>
</dbReference>
<keyword evidence="1" id="KW-1133">Transmembrane helix</keyword>
<dbReference type="SUPFAM" id="SSF55073">
    <property type="entry name" value="Nucleotide cyclase"/>
    <property type="match status" value="1"/>
</dbReference>
<dbReference type="InterPro" id="IPR000160">
    <property type="entry name" value="GGDEF_dom"/>
</dbReference>
<dbReference type="InterPro" id="IPR043128">
    <property type="entry name" value="Rev_trsase/Diguanyl_cyclase"/>
</dbReference>
<dbReference type="SMART" id="SM00052">
    <property type="entry name" value="EAL"/>
    <property type="match status" value="1"/>
</dbReference>
<dbReference type="SMART" id="SM00267">
    <property type="entry name" value="GGDEF"/>
    <property type="match status" value="1"/>
</dbReference>
<feature type="domain" description="EAL" evidence="2">
    <location>
        <begin position="305"/>
        <end position="559"/>
    </location>
</feature>
<dbReference type="CDD" id="cd01948">
    <property type="entry name" value="EAL"/>
    <property type="match status" value="1"/>
</dbReference>
<dbReference type="PROSITE" id="PS50887">
    <property type="entry name" value="GGDEF"/>
    <property type="match status" value="1"/>
</dbReference>
<dbReference type="InterPro" id="IPR050706">
    <property type="entry name" value="Cyclic-di-GMP_PDE-like"/>
</dbReference>
<dbReference type="Proteomes" id="UP000285523">
    <property type="component" value="Unassembled WGS sequence"/>
</dbReference>
<dbReference type="SUPFAM" id="SSF141868">
    <property type="entry name" value="EAL domain-like"/>
    <property type="match status" value="1"/>
</dbReference>
<dbReference type="PANTHER" id="PTHR33121">
    <property type="entry name" value="CYCLIC DI-GMP PHOSPHODIESTERASE PDEF"/>
    <property type="match status" value="1"/>
</dbReference>
<accession>A0A418V1Z5</accession>
<dbReference type="EMBL" id="QYYD01000020">
    <property type="protein sequence ID" value="RJF69951.1"/>
    <property type="molecule type" value="Genomic_DNA"/>
</dbReference>
<keyword evidence="1" id="KW-0472">Membrane</keyword>
<evidence type="ECO:0000256" key="1">
    <source>
        <dbReference type="SAM" id="Phobius"/>
    </source>
</evidence>
<dbReference type="FunFam" id="3.20.20.450:FF:000001">
    <property type="entry name" value="Cyclic di-GMP phosphodiesterase yahA"/>
    <property type="match status" value="1"/>
</dbReference>
<evidence type="ECO:0000259" key="2">
    <source>
        <dbReference type="PROSITE" id="PS50883"/>
    </source>
</evidence>
<feature type="transmembrane region" description="Helical" evidence="1">
    <location>
        <begin position="28"/>
        <end position="49"/>
    </location>
</feature>
<comment type="caution">
    <text evidence="4">The sequence shown here is derived from an EMBL/GenBank/DDBJ whole genome shotgun (WGS) entry which is preliminary data.</text>
</comment>
<dbReference type="Pfam" id="PF00990">
    <property type="entry name" value="GGDEF"/>
    <property type="match status" value="1"/>
</dbReference>
<dbReference type="Gene3D" id="3.30.70.270">
    <property type="match status" value="1"/>
</dbReference>
<feature type="domain" description="GGDEF" evidence="3">
    <location>
        <begin position="162"/>
        <end position="295"/>
    </location>
</feature>
<reference evidence="4 5" key="1">
    <citation type="submission" date="2018-09" db="EMBL/GenBank/DDBJ databases">
        <title>Draft genome sequence of Rhodopseudomonas palustris 2.1.18.</title>
        <authorList>
            <person name="Robertson S.L."/>
            <person name="Meyer T.E."/>
            <person name="Kyndt J.A."/>
        </authorList>
    </citation>
    <scope>NUCLEOTIDE SEQUENCE [LARGE SCALE GENOMIC DNA]</scope>
    <source>
        <strain evidence="4 5">2.1.18</strain>
    </source>
</reference>
<dbReference type="Gene3D" id="3.20.20.450">
    <property type="entry name" value="EAL domain"/>
    <property type="match status" value="1"/>
</dbReference>
<dbReference type="PANTHER" id="PTHR33121:SF79">
    <property type="entry name" value="CYCLIC DI-GMP PHOSPHODIESTERASE PDED-RELATED"/>
    <property type="match status" value="1"/>
</dbReference>
<feature type="transmembrane region" description="Helical" evidence="1">
    <location>
        <begin position="55"/>
        <end position="80"/>
    </location>
</feature>
<proteinExistence type="predicted"/>
<sequence>MCTETEVPDLWLYDRMSRVGVLSYRLKIMLVAFLGIHVPLIAVVLYIAALNAENWSQFIGTLVVTLLATLLGTGLTLFVLNKLLSPVLLTAQALEGFRRDRSLGELPRHYTDEAGRLMACAAETIDHLKTTLDRLEHVDEATGLPNRRQLLATMTEAIEQGTAVALAVVRFADHARVKNAYGNAAAERAMAILARRIGSFVAEGKILARPGRAELAIFGTTRDDAATQAALAFRIRDVVKSSSGEFAIGGIVLEPTLQSGLAFYPADGASAEKLLDAAAAAATQSGPAAPLVLHSAAATRAARSRFELEHDLRRALPEGQLDLHYQPIVDLADHSVIGAEALLRWQHPRRGMVSPAEFIPLAESTDLIQPIGQWVLSRACMQIREWSDTEFGDIRLAVNLSARQFLDKDLVPHVRAAIEAAGISPDRLEIELTETAAMADHAHTRRVFTALRDLGVGIALDDFGTGYASMSYLRKLPFNKLKIDREFVHHVDRSGESQAICDALIVLSRGLGINVLAEGAEREEEVRHLLSRGCTTFQGYYFARPVPAAELPAAVAVAQLRMLHHEMEHTDRGPAALSRYGLRA</sequence>